<protein>
    <recommendedName>
        <fullName evidence="2">histidine kinase</fullName>
        <ecNumber evidence="2">2.7.13.3</ecNumber>
    </recommendedName>
</protein>
<dbReference type="InterPro" id="IPR013656">
    <property type="entry name" value="PAS_4"/>
</dbReference>
<dbReference type="PRINTS" id="PR00344">
    <property type="entry name" value="BCTRLSENSOR"/>
</dbReference>
<dbReference type="InterPro" id="IPR005467">
    <property type="entry name" value="His_kinase_dom"/>
</dbReference>
<dbReference type="InterPro" id="IPR036097">
    <property type="entry name" value="HisK_dim/P_sf"/>
</dbReference>
<dbReference type="Gene3D" id="1.10.287.130">
    <property type="match status" value="1"/>
</dbReference>
<dbReference type="InterPro" id="IPR036890">
    <property type="entry name" value="HATPase_C_sf"/>
</dbReference>
<comment type="catalytic activity">
    <reaction evidence="1">
        <text>ATP + protein L-histidine = ADP + protein N-phospho-L-histidine.</text>
        <dbReference type="EC" id="2.7.13.3"/>
    </reaction>
</comment>
<dbReference type="SUPFAM" id="SSF55785">
    <property type="entry name" value="PYP-like sensor domain (PAS domain)"/>
    <property type="match status" value="3"/>
</dbReference>
<dbReference type="InterPro" id="IPR052162">
    <property type="entry name" value="Sensor_kinase/Photoreceptor"/>
</dbReference>
<gene>
    <name evidence="10" type="ORF">GK108_15180</name>
</gene>
<dbReference type="EC" id="2.7.13.3" evidence="2"/>
<dbReference type="GO" id="GO:0000155">
    <property type="term" value="F:phosphorelay sensor kinase activity"/>
    <property type="evidence" value="ECO:0007669"/>
    <property type="project" value="InterPro"/>
</dbReference>
<evidence type="ECO:0000256" key="4">
    <source>
        <dbReference type="ARBA" id="ARBA00022679"/>
    </source>
</evidence>
<evidence type="ECO:0000259" key="8">
    <source>
        <dbReference type="PROSITE" id="PS50112"/>
    </source>
</evidence>
<dbReference type="CDD" id="cd00130">
    <property type="entry name" value="PAS"/>
    <property type="match status" value="2"/>
</dbReference>
<dbReference type="Pfam" id="PF00512">
    <property type="entry name" value="HisKA"/>
    <property type="match status" value="1"/>
</dbReference>
<evidence type="ECO:0000256" key="5">
    <source>
        <dbReference type="ARBA" id="ARBA00022777"/>
    </source>
</evidence>
<dbReference type="InterPro" id="IPR003661">
    <property type="entry name" value="HisK_dim/P_dom"/>
</dbReference>
<evidence type="ECO:0000256" key="6">
    <source>
        <dbReference type="SAM" id="Coils"/>
    </source>
</evidence>
<feature type="domain" description="PAC" evidence="9">
    <location>
        <begin position="377"/>
        <end position="432"/>
    </location>
</feature>
<dbReference type="PROSITE" id="PS50109">
    <property type="entry name" value="HIS_KIN"/>
    <property type="match status" value="1"/>
</dbReference>
<dbReference type="SMART" id="SM00086">
    <property type="entry name" value="PAC"/>
    <property type="match status" value="3"/>
</dbReference>
<dbReference type="InterPro" id="IPR000700">
    <property type="entry name" value="PAS-assoc_C"/>
</dbReference>
<reference evidence="10 11" key="1">
    <citation type="submission" date="2020-02" db="EMBL/GenBank/DDBJ databases">
        <title>Draft genome sequence of two Spirosoma agri KCTC 52727 and Spirosoma terrae KCTC 52035.</title>
        <authorList>
            <person name="Rojas J."/>
            <person name="Ambika Manirajan B."/>
            <person name="Suarez C."/>
            <person name="Ratering S."/>
            <person name="Schnell S."/>
        </authorList>
    </citation>
    <scope>NUCLEOTIDE SEQUENCE [LARGE SCALE GENOMIC DNA]</scope>
    <source>
        <strain evidence="10 11">KCTC 52035</strain>
    </source>
</reference>
<dbReference type="SMART" id="SM00387">
    <property type="entry name" value="HATPase_c"/>
    <property type="match status" value="1"/>
</dbReference>
<dbReference type="Gene3D" id="3.30.565.10">
    <property type="entry name" value="Histidine kinase-like ATPase, C-terminal domain"/>
    <property type="match status" value="1"/>
</dbReference>
<feature type="domain" description="PAC" evidence="9">
    <location>
        <begin position="508"/>
        <end position="561"/>
    </location>
</feature>
<dbReference type="SUPFAM" id="SSF47384">
    <property type="entry name" value="Homodimeric domain of signal transducing histidine kinase"/>
    <property type="match status" value="1"/>
</dbReference>
<dbReference type="InterPro" id="IPR003594">
    <property type="entry name" value="HATPase_dom"/>
</dbReference>
<keyword evidence="3" id="KW-0597">Phosphoprotein</keyword>
<evidence type="ECO:0000256" key="1">
    <source>
        <dbReference type="ARBA" id="ARBA00000085"/>
    </source>
</evidence>
<feature type="coiled-coil region" evidence="6">
    <location>
        <begin position="563"/>
        <end position="594"/>
    </location>
</feature>
<feature type="domain" description="PAS" evidence="8">
    <location>
        <begin position="433"/>
        <end position="504"/>
    </location>
</feature>
<evidence type="ECO:0000259" key="9">
    <source>
        <dbReference type="PROSITE" id="PS50113"/>
    </source>
</evidence>
<dbReference type="InterPro" id="IPR013655">
    <property type="entry name" value="PAS_fold_3"/>
</dbReference>
<evidence type="ECO:0000256" key="3">
    <source>
        <dbReference type="ARBA" id="ARBA00022553"/>
    </source>
</evidence>
<dbReference type="PROSITE" id="PS50112">
    <property type="entry name" value="PAS"/>
    <property type="match status" value="1"/>
</dbReference>
<accession>A0A6L9LBN7</accession>
<dbReference type="SMART" id="SM00388">
    <property type="entry name" value="HisKA"/>
    <property type="match status" value="1"/>
</dbReference>
<evidence type="ECO:0000256" key="2">
    <source>
        <dbReference type="ARBA" id="ARBA00012438"/>
    </source>
</evidence>
<sequence>MPASHLGPYSFLQGGGEMGELTRLYDWSKTAVGSPAYWSQSLRTLINMMLTSRFPMLIFWGPELITFYNDAFRPSLGNNGKHPSSLGQRGEESWAESWPVIGPMIHTIMAGGEAVWFEDQKLPIYRDGEMSFAYWTYSFSPLTDDTGSVNGILVTCTETTQSVLSREKAEEAQQQVLAFFEQSPVAVAIIDRDDLVFRMANPFYGFLVGRKPDDLVGKSLLDALPELAGQGFDQLLNQVVNTGTAYIANEVAVDLVRNNKLETIYVDLTYQPRRDTNNHIVGILVVATDVTQQVLARKKIEESEARFRSLITQAPVATGLFIGREHIIAEANEPMINFWGKGANVVGKTVAELLPELQTQPFLQILDEVYTSGVAYHATSDRCDLVIDGQLQTFYFNFTYQPVFNEQGEVYGILNMAIDVTSEMVIQQQLRESEESLRGAIELAALGTWSVDLATRMVQLSDRHLDLLGLDEPEISLQNLSRLVANQDHERLKKAFLDAQLLGSAGKFDAEYSIINAKTGKRKIVHALGKVHFNHDGNPVRIAGTVQDVTMQRELQLELESQVQFRTEELAATNEELAATNEELAATNEELTESTSLLIRSNENLQTFAYIASHDLQEPLRKIQQFGDLLKTQLADANAEQLNYLDRMQSAASRMSMLIRDLLNFSRISTRREPNRRLSLDDVMDSVLTDLELVITETGAQIDIDKLPIVSGDPSQLGQLFQNLLSNALKFSRVDSVGNPTAPRVEIRCQLTKADFLPLSVRPGRLSAHYYRIDMTDNGIGFDEKYVDRIFQVFQRLHGRNEFAGTGIGLAICEKVVANHGGAITATSQPGKGATFTVYLPA</sequence>
<dbReference type="InterPro" id="IPR000014">
    <property type="entry name" value="PAS"/>
</dbReference>
<dbReference type="SMART" id="SM00091">
    <property type="entry name" value="PAS"/>
    <property type="match status" value="3"/>
</dbReference>
<dbReference type="InterPro" id="IPR004358">
    <property type="entry name" value="Sig_transdc_His_kin-like_C"/>
</dbReference>
<dbReference type="Pfam" id="PF02518">
    <property type="entry name" value="HATPase_c"/>
    <property type="match status" value="1"/>
</dbReference>
<dbReference type="PANTHER" id="PTHR43304:SF1">
    <property type="entry name" value="PAC DOMAIN-CONTAINING PROTEIN"/>
    <property type="match status" value="1"/>
</dbReference>
<keyword evidence="6" id="KW-0175">Coiled coil</keyword>
<dbReference type="RefSeq" id="WP_163949862.1">
    <property type="nucleotide sequence ID" value="NZ_JAAFZH010000006.1"/>
</dbReference>
<comment type="caution">
    <text evidence="10">The sequence shown here is derived from an EMBL/GenBank/DDBJ whole genome shotgun (WGS) entry which is preliminary data.</text>
</comment>
<evidence type="ECO:0000313" key="11">
    <source>
        <dbReference type="Proteomes" id="UP000474175"/>
    </source>
</evidence>
<dbReference type="Gene3D" id="3.30.450.20">
    <property type="entry name" value="PAS domain"/>
    <property type="match status" value="4"/>
</dbReference>
<dbReference type="Pfam" id="PF08447">
    <property type="entry name" value="PAS_3"/>
    <property type="match status" value="1"/>
</dbReference>
<evidence type="ECO:0000259" key="7">
    <source>
        <dbReference type="PROSITE" id="PS50109"/>
    </source>
</evidence>
<dbReference type="SUPFAM" id="SSF55874">
    <property type="entry name" value="ATPase domain of HSP90 chaperone/DNA topoisomerase II/histidine kinase"/>
    <property type="match status" value="1"/>
</dbReference>
<dbReference type="Proteomes" id="UP000474175">
    <property type="component" value="Unassembled WGS sequence"/>
</dbReference>
<organism evidence="10 11">
    <name type="scientific">Spirosoma terrae</name>
    <dbReference type="NCBI Taxonomy" id="1968276"/>
    <lineage>
        <taxon>Bacteria</taxon>
        <taxon>Pseudomonadati</taxon>
        <taxon>Bacteroidota</taxon>
        <taxon>Cytophagia</taxon>
        <taxon>Cytophagales</taxon>
        <taxon>Cytophagaceae</taxon>
        <taxon>Spirosoma</taxon>
    </lineage>
</organism>
<dbReference type="FunFam" id="3.30.565.10:FF:000006">
    <property type="entry name" value="Sensor histidine kinase WalK"/>
    <property type="match status" value="1"/>
</dbReference>
<dbReference type="AlphaFoldDB" id="A0A6L9LBN7"/>
<dbReference type="PROSITE" id="PS50113">
    <property type="entry name" value="PAC"/>
    <property type="match status" value="3"/>
</dbReference>
<keyword evidence="4" id="KW-0808">Transferase</keyword>
<dbReference type="NCBIfam" id="TIGR00229">
    <property type="entry name" value="sensory_box"/>
    <property type="match status" value="3"/>
</dbReference>
<name>A0A6L9LBN7_9BACT</name>
<proteinExistence type="predicted"/>
<feature type="domain" description="PAC" evidence="9">
    <location>
        <begin position="249"/>
        <end position="302"/>
    </location>
</feature>
<evidence type="ECO:0000313" key="10">
    <source>
        <dbReference type="EMBL" id="NDU96223.1"/>
    </source>
</evidence>
<dbReference type="Pfam" id="PF08448">
    <property type="entry name" value="PAS_4"/>
    <property type="match status" value="2"/>
</dbReference>
<dbReference type="CDD" id="cd00082">
    <property type="entry name" value="HisKA"/>
    <property type="match status" value="1"/>
</dbReference>
<feature type="domain" description="Histidine kinase" evidence="7">
    <location>
        <begin position="611"/>
        <end position="842"/>
    </location>
</feature>
<dbReference type="PANTHER" id="PTHR43304">
    <property type="entry name" value="PHYTOCHROME-LIKE PROTEIN CPH1"/>
    <property type="match status" value="1"/>
</dbReference>
<dbReference type="InterPro" id="IPR001610">
    <property type="entry name" value="PAC"/>
</dbReference>
<dbReference type="InterPro" id="IPR035965">
    <property type="entry name" value="PAS-like_dom_sf"/>
</dbReference>
<keyword evidence="5" id="KW-0418">Kinase</keyword>
<keyword evidence="11" id="KW-1185">Reference proteome</keyword>
<dbReference type="EMBL" id="JAAFZH010000006">
    <property type="protein sequence ID" value="NDU96223.1"/>
    <property type="molecule type" value="Genomic_DNA"/>
</dbReference>